<dbReference type="Pfam" id="PF00172">
    <property type="entry name" value="Zn_clus"/>
    <property type="match status" value="1"/>
</dbReference>
<keyword evidence="5" id="KW-1185">Reference proteome</keyword>
<feature type="compositionally biased region" description="Polar residues" evidence="2">
    <location>
        <begin position="91"/>
        <end position="102"/>
    </location>
</feature>
<dbReference type="PROSITE" id="PS50048">
    <property type="entry name" value="ZN2_CY6_FUNGAL_2"/>
    <property type="match status" value="1"/>
</dbReference>
<dbReference type="CDD" id="cd00067">
    <property type="entry name" value="GAL4"/>
    <property type="match status" value="1"/>
</dbReference>
<dbReference type="PANTHER" id="PTHR47784:SF5">
    <property type="entry name" value="STEROL UPTAKE CONTROL PROTEIN 2"/>
    <property type="match status" value="1"/>
</dbReference>
<feature type="domain" description="Zn(2)-C6 fungal-type" evidence="3">
    <location>
        <begin position="14"/>
        <end position="43"/>
    </location>
</feature>
<organism evidence="4 5">
    <name type="scientific">Madurella mycetomatis</name>
    <dbReference type="NCBI Taxonomy" id="100816"/>
    <lineage>
        <taxon>Eukaryota</taxon>
        <taxon>Fungi</taxon>
        <taxon>Dikarya</taxon>
        <taxon>Ascomycota</taxon>
        <taxon>Pezizomycotina</taxon>
        <taxon>Sordariomycetes</taxon>
        <taxon>Sordariomycetidae</taxon>
        <taxon>Sordariales</taxon>
        <taxon>Sordariales incertae sedis</taxon>
        <taxon>Madurella</taxon>
    </lineage>
</organism>
<feature type="compositionally biased region" description="Basic residues" evidence="2">
    <location>
        <begin position="68"/>
        <end position="78"/>
    </location>
</feature>
<sequence length="440" mass="48718">MARLRLGYTKSRTGCLRCKQRRVKCDENRPCKACVRHGIECSLVSSELNASQSAALSSLTTTSPAPTRGRRMANRPRRPINPEFNPCLPSSEPSGEQVSDTVPSPDGSALTIAESPLTTASPDPFPYFAKFVTGQPEEDAANWVSDLELLHHFTTSTFKTISTRAETARLWQIEVPKQAFAHVFLLHHMLALSAYHLAHLFPQRRQAHSLRASQHQSLGIRGMRMALTRITASNCHALFASASFLFICALAASSAAESTVDDLVDVFLLVKGIGSVLSSSDATIRSGPLSELFAQLGPAEQLNPTLNRVVLALEEFSDQLDKTRSGDERVRVIIHTEAKRLAAAIREASASSKDPEYRVVAAWPILMMDNLIPLLRQRNHAALALLSYYCVVFHEAELQYWFMKGWTSGVIRDILKTIESPWNQHSAWAQGWINSRVNMG</sequence>
<accession>A0A175VR32</accession>
<dbReference type="SUPFAM" id="SSF57701">
    <property type="entry name" value="Zn2/Cys6 DNA-binding domain"/>
    <property type="match status" value="1"/>
</dbReference>
<dbReference type="AlphaFoldDB" id="A0A175VR32"/>
<dbReference type="GO" id="GO:0008270">
    <property type="term" value="F:zinc ion binding"/>
    <property type="evidence" value="ECO:0007669"/>
    <property type="project" value="InterPro"/>
</dbReference>
<evidence type="ECO:0000256" key="1">
    <source>
        <dbReference type="ARBA" id="ARBA00023242"/>
    </source>
</evidence>
<dbReference type="EMBL" id="LCTW02000403">
    <property type="protein sequence ID" value="KXX73957.1"/>
    <property type="molecule type" value="Genomic_DNA"/>
</dbReference>
<evidence type="ECO:0000259" key="3">
    <source>
        <dbReference type="PROSITE" id="PS50048"/>
    </source>
</evidence>
<name>A0A175VR32_9PEZI</name>
<dbReference type="Proteomes" id="UP000078237">
    <property type="component" value="Unassembled WGS sequence"/>
</dbReference>
<dbReference type="InterPro" id="IPR021858">
    <property type="entry name" value="Fun_TF"/>
</dbReference>
<dbReference type="InterPro" id="IPR036864">
    <property type="entry name" value="Zn2-C6_fun-type_DNA-bd_sf"/>
</dbReference>
<dbReference type="InterPro" id="IPR053157">
    <property type="entry name" value="Sterol_Uptake_Regulator"/>
</dbReference>
<evidence type="ECO:0000313" key="4">
    <source>
        <dbReference type="EMBL" id="KXX73957.1"/>
    </source>
</evidence>
<dbReference type="PANTHER" id="PTHR47784">
    <property type="entry name" value="STEROL UPTAKE CONTROL PROTEIN 2"/>
    <property type="match status" value="1"/>
</dbReference>
<dbReference type="InterPro" id="IPR001138">
    <property type="entry name" value="Zn2Cys6_DnaBD"/>
</dbReference>
<protein>
    <submittedName>
        <fullName evidence="4">Sterol uptake control protein 2</fullName>
    </submittedName>
</protein>
<reference evidence="4 5" key="1">
    <citation type="journal article" date="2016" name="Genome Announc.">
        <title>Genome Sequence of Madurella mycetomatis mm55, Isolated from a Human Mycetoma Case in Sudan.</title>
        <authorList>
            <person name="Smit S."/>
            <person name="Derks M.F."/>
            <person name="Bervoets S."/>
            <person name="Fahal A."/>
            <person name="van Leeuwen W."/>
            <person name="van Belkum A."/>
            <person name="van de Sande W.W."/>
        </authorList>
    </citation>
    <scope>NUCLEOTIDE SEQUENCE [LARGE SCALE GENOMIC DNA]</scope>
    <source>
        <strain evidence="5">mm55</strain>
    </source>
</reference>
<dbReference type="VEuPathDB" id="FungiDB:MMYC01_208729"/>
<dbReference type="PROSITE" id="PS00463">
    <property type="entry name" value="ZN2_CY6_FUNGAL_1"/>
    <property type="match status" value="1"/>
</dbReference>
<dbReference type="OrthoDB" id="3546279at2759"/>
<dbReference type="GO" id="GO:0001228">
    <property type="term" value="F:DNA-binding transcription activator activity, RNA polymerase II-specific"/>
    <property type="evidence" value="ECO:0007669"/>
    <property type="project" value="TreeGrafter"/>
</dbReference>
<feature type="region of interest" description="Disordered" evidence="2">
    <location>
        <begin position="54"/>
        <end position="111"/>
    </location>
</feature>
<dbReference type="SMART" id="SM00066">
    <property type="entry name" value="GAL4"/>
    <property type="match status" value="1"/>
</dbReference>
<evidence type="ECO:0000313" key="5">
    <source>
        <dbReference type="Proteomes" id="UP000078237"/>
    </source>
</evidence>
<dbReference type="STRING" id="100816.A0A175VR32"/>
<evidence type="ECO:0000256" key="2">
    <source>
        <dbReference type="SAM" id="MobiDB-lite"/>
    </source>
</evidence>
<feature type="compositionally biased region" description="Low complexity" evidence="2">
    <location>
        <begin position="54"/>
        <end position="67"/>
    </location>
</feature>
<dbReference type="Pfam" id="PF11951">
    <property type="entry name" value="Fungal_trans_2"/>
    <property type="match status" value="1"/>
</dbReference>
<dbReference type="Gene3D" id="4.10.240.10">
    <property type="entry name" value="Zn(2)-C6 fungal-type DNA-binding domain"/>
    <property type="match status" value="1"/>
</dbReference>
<proteinExistence type="predicted"/>
<gene>
    <name evidence="4" type="ORF">MMYC01_208729</name>
</gene>
<comment type="caution">
    <text evidence="4">The sequence shown here is derived from an EMBL/GenBank/DDBJ whole genome shotgun (WGS) entry which is preliminary data.</text>
</comment>
<keyword evidence="1" id="KW-0539">Nucleus</keyword>